<organism evidence="3 4">
    <name type="scientific">Luteolibacter algae</name>
    <dbReference type="NCBI Taxonomy" id="454151"/>
    <lineage>
        <taxon>Bacteria</taxon>
        <taxon>Pseudomonadati</taxon>
        <taxon>Verrucomicrobiota</taxon>
        <taxon>Verrucomicrobiia</taxon>
        <taxon>Verrucomicrobiales</taxon>
        <taxon>Verrucomicrobiaceae</taxon>
        <taxon>Luteolibacter</taxon>
    </lineage>
</organism>
<name>A0ABW5D7W8_9BACT</name>
<dbReference type="SUPFAM" id="SSF52317">
    <property type="entry name" value="Class I glutamine amidotransferase-like"/>
    <property type="match status" value="1"/>
</dbReference>
<feature type="domain" description="ThuA-like" evidence="2">
    <location>
        <begin position="69"/>
        <end position="252"/>
    </location>
</feature>
<proteinExistence type="predicted"/>
<dbReference type="Pfam" id="PF06283">
    <property type="entry name" value="ThuA"/>
    <property type="match status" value="1"/>
</dbReference>
<keyword evidence="4" id="KW-1185">Reference proteome</keyword>
<dbReference type="EMBL" id="JBHUIT010000017">
    <property type="protein sequence ID" value="MFD2256967.1"/>
    <property type="molecule type" value="Genomic_DNA"/>
</dbReference>
<evidence type="ECO:0000256" key="1">
    <source>
        <dbReference type="SAM" id="SignalP"/>
    </source>
</evidence>
<evidence type="ECO:0000259" key="2">
    <source>
        <dbReference type="Pfam" id="PF06283"/>
    </source>
</evidence>
<feature type="signal peptide" evidence="1">
    <location>
        <begin position="1"/>
        <end position="23"/>
    </location>
</feature>
<dbReference type="RefSeq" id="WP_386820255.1">
    <property type="nucleotide sequence ID" value="NZ_JBHUIT010000017.1"/>
</dbReference>
<dbReference type="Gene3D" id="3.40.50.880">
    <property type="match status" value="1"/>
</dbReference>
<dbReference type="PANTHER" id="PTHR40469:SF2">
    <property type="entry name" value="GALACTOSE-BINDING DOMAIN-LIKE SUPERFAMILY PROTEIN"/>
    <property type="match status" value="1"/>
</dbReference>
<dbReference type="InterPro" id="IPR029062">
    <property type="entry name" value="Class_I_gatase-like"/>
</dbReference>
<sequence>MKNSTKLLAATLAGLFSLPLAHAETKPLRALLLTGGCCHDYKVQKDLLKKGIEERANIVVDQIHTDNNTTAPDLPIYGMPEYAKGYDVVIHDECAAGISDDAVVKAVLAPHKAGIPGVNLHCSMHSYRIGDFKKKVTELGTPTSQWFEYLGIQSTGHGKKTPISIVFTDVEHPITNGAADWTTGDEELYNNVTVFKSAHALAKGQQGDDEFVVAWTNDYQGTRVFSTTIGHMNETVGDPRYLDLVTRGILWACGKIDEKGGIAEGYGLENVEP</sequence>
<protein>
    <submittedName>
        <fullName evidence="3">ThuA domain-containing protein</fullName>
    </submittedName>
</protein>
<feature type="chain" id="PRO_5046126356" evidence="1">
    <location>
        <begin position="24"/>
        <end position="273"/>
    </location>
</feature>
<dbReference type="Proteomes" id="UP001597375">
    <property type="component" value="Unassembled WGS sequence"/>
</dbReference>
<reference evidence="4" key="1">
    <citation type="journal article" date="2019" name="Int. J. Syst. Evol. Microbiol.">
        <title>The Global Catalogue of Microorganisms (GCM) 10K type strain sequencing project: providing services to taxonomists for standard genome sequencing and annotation.</title>
        <authorList>
            <consortium name="The Broad Institute Genomics Platform"/>
            <consortium name="The Broad Institute Genome Sequencing Center for Infectious Disease"/>
            <person name="Wu L."/>
            <person name="Ma J."/>
        </authorList>
    </citation>
    <scope>NUCLEOTIDE SEQUENCE [LARGE SCALE GENOMIC DNA]</scope>
    <source>
        <strain evidence="4">CGMCC 4.7106</strain>
    </source>
</reference>
<dbReference type="InterPro" id="IPR029010">
    <property type="entry name" value="ThuA-like"/>
</dbReference>
<comment type="caution">
    <text evidence="3">The sequence shown here is derived from an EMBL/GenBank/DDBJ whole genome shotgun (WGS) entry which is preliminary data.</text>
</comment>
<keyword evidence="1" id="KW-0732">Signal</keyword>
<evidence type="ECO:0000313" key="4">
    <source>
        <dbReference type="Proteomes" id="UP001597375"/>
    </source>
</evidence>
<dbReference type="PANTHER" id="PTHR40469">
    <property type="entry name" value="SECRETED GLYCOSYL HYDROLASE"/>
    <property type="match status" value="1"/>
</dbReference>
<gene>
    <name evidence="3" type="ORF">ACFSSA_09785</name>
</gene>
<accession>A0ABW5D7W8</accession>
<evidence type="ECO:0000313" key="3">
    <source>
        <dbReference type="EMBL" id="MFD2256967.1"/>
    </source>
</evidence>